<comment type="caution">
    <text evidence="1">The sequence shown here is derived from an EMBL/GenBank/DDBJ whole genome shotgun (WGS) entry which is preliminary data.</text>
</comment>
<keyword evidence="2" id="KW-1185">Reference proteome</keyword>
<organism evidence="1 2">
    <name type="scientific">Choristoneura fumiferana</name>
    <name type="common">Spruce budworm moth</name>
    <name type="synonym">Archips fumiferana</name>
    <dbReference type="NCBI Taxonomy" id="7141"/>
    <lineage>
        <taxon>Eukaryota</taxon>
        <taxon>Metazoa</taxon>
        <taxon>Ecdysozoa</taxon>
        <taxon>Arthropoda</taxon>
        <taxon>Hexapoda</taxon>
        <taxon>Insecta</taxon>
        <taxon>Pterygota</taxon>
        <taxon>Neoptera</taxon>
        <taxon>Endopterygota</taxon>
        <taxon>Lepidoptera</taxon>
        <taxon>Glossata</taxon>
        <taxon>Ditrysia</taxon>
        <taxon>Tortricoidea</taxon>
        <taxon>Tortricidae</taxon>
        <taxon>Tortricinae</taxon>
        <taxon>Choristoneura</taxon>
    </lineage>
</organism>
<evidence type="ECO:0000313" key="1">
    <source>
        <dbReference type="EMBL" id="KAI8429513.1"/>
    </source>
</evidence>
<protein>
    <submittedName>
        <fullName evidence="1">Uncharacterized protein</fullName>
    </submittedName>
</protein>
<dbReference type="EMBL" id="CM046131">
    <property type="protein sequence ID" value="KAI8429513.1"/>
    <property type="molecule type" value="Genomic_DNA"/>
</dbReference>
<sequence length="934" mass="101620">MMVETILESSQEFGMSNGVLPQWKRELLQRRAARSRPAPSAPAPAPPRRPRRRAARRRRGAALRARDRQAAQVQIPQPRAARRPTTASLVLRRAASLEHLLDERPPPARARSARDPRRLRRLAPPACLRDETRSNARVPSTPSAGLSLARKRRPRRRRPRAAAPAAPADRPRRPPPTPVSAVLRGLESGQRSSTPEPSDRSPSPPAADISAIDEPENPCLSEVKTVSRAALEGIALAGSTVRYSFEAPKRGSHLPLVSASNPVLLGRARLSPSPRRVGVIRPMPAPTLERSVSTPAPLPEEIVEKIPDVTSRVVTPPPSPVEPPPELSSREKKETPSAVVEPIPRTPPEEPKERSVTPPRILTPETVPEFKEKELNGHADERPIKTLKTWKSLDTEVKKDVKEKENGEVKSWVRGGSPGAARRARGPAPAATSVVFNFSARKDVPDYIENDGIILRNKRDKIKKMFYSLLDLVALSSKIWMLVVLISPVFGPGSEGHVQRGAAAMEARVAAAARGAVAARAQRPRARASRAARAARAADEDEELRYGPGISTCWTSGRRRPPRPQRPRPASLAPTSTAGLPPRRDSVKRARSVDALSRLEPREEAPPSPPPPPAPPLPPRPPTVRAARPPRRPAPLLRDTERPPPDVVKSTLRKFESAPTRRTAPSARVSAVLRGLESGQRSSTPEPSDRSPSPPAADISAIDEPENPCLSEVKTVSRAALEGIALAGSTVRYSFEAPKRGSHLPLVSASNPVLLGRARACLAVAARASASRDPPMPAPTLERSVSTPAPLPEEIVEKIPDREKETPSAVVEPIPRTPPEEPKERSVTPPRILTPETVPEFKEKELNGHADERPIKTLKTWKSLDTEVKKDVKEKENGEVKSWVRGGSRARRGGRARPAPAATSVVFNFSARKDVPDYIEKTTGSYSETSGTKS</sequence>
<evidence type="ECO:0000313" key="2">
    <source>
        <dbReference type="Proteomes" id="UP001064048"/>
    </source>
</evidence>
<dbReference type="Proteomes" id="UP001064048">
    <property type="component" value="Chromosome Z"/>
</dbReference>
<gene>
    <name evidence="1" type="ORF">MSG28_000147</name>
</gene>
<feature type="non-terminal residue" evidence="1">
    <location>
        <position position="934"/>
    </location>
</feature>
<reference evidence="1 2" key="1">
    <citation type="journal article" date="2022" name="Genome Biol. Evol.">
        <title>The Spruce Budworm Genome: Reconstructing the Evolutionary History of Antifreeze Proteins.</title>
        <authorList>
            <person name="Beliveau C."/>
            <person name="Gagne P."/>
            <person name="Picq S."/>
            <person name="Vernygora O."/>
            <person name="Keeling C.I."/>
            <person name="Pinkney K."/>
            <person name="Doucet D."/>
            <person name="Wen F."/>
            <person name="Johnston J.S."/>
            <person name="Maaroufi H."/>
            <person name="Boyle B."/>
            <person name="Laroche J."/>
            <person name="Dewar K."/>
            <person name="Juretic N."/>
            <person name="Blackburn G."/>
            <person name="Nisole A."/>
            <person name="Brunet B."/>
            <person name="Brandao M."/>
            <person name="Lumley L."/>
            <person name="Duan J."/>
            <person name="Quan G."/>
            <person name="Lucarotti C.J."/>
            <person name="Roe A.D."/>
            <person name="Sperling F.A.H."/>
            <person name="Levesque R.C."/>
            <person name="Cusson M."/>
        </authorList>
    </citation>
    <scope>NUCLEOTIDE SEQUENCE [LARGE SCALE GENOMIC DNA]</scope>
    <source>
        <strain evidence="1">Glfc:IPQL:Cfum</strain>
    </source>
</reference>
<accession>A0ACC0JZG0</accession>
<name>A0ACC0JZG0_CHOFU</name>
<proteinExistence type="predicted"/>